<dbReference type="Proteomes" id="UP000321567">
    <property type="component" value="Unassembled WGS sequence"/>
</dbReference>
<comment type="caution">
    <text evidence="3">The sequence shown here is derived from an EMBL/GenBank/DDBJ whole genome shotgun (WGS) entry which is preliminary data.</text>
</comment>
<accession>A0A512H6D2</accession>
<feature type="domain" description="NADP-dependent oxidoreductase" evidence="2">
    <location>
        <begin position="16"/>
        <end position="306"/>
    </location>
</feature>
<evidence type="ECO:0000313" key="4">
    <source>
        <dbReference type="Proteomes" id="UP000321567"/>
    </source>
</evidence>
<dbReference type="InterPro" id="IPR020471">
    <property type="entry name" value="AKR"/>
</dbReference>
<dbReference type="InterPro" id="IPR050791">
    <property type="entry name" value="Aldo-Keto_reductase"/>
</dbReference>
<dbReference type="EMBL" id="BJZO01000023">
    <property type="protein sequence ID" value="GEO81007.1"/>
    <property type="molecule type" value="Genomic_DNA"/>
</dbReference>
<evidence type="ECO:0000313" key="3">
    <source>
        <dbReference type="EMBL" id="GEO81007.1"/>
    </source>
</evidence>
<dbReference type="AlphaFoldDB" id="A0A512H6D2"/>
<organism evidence="3 4">
    <name type="scientific">Pararhodospirillum oryzae</name>
    <dbReference type="NCBI Taxonomy" id="478448"/>
    <lineage>
        <taxon>Bacteria</taxon>
        <taxon>Pseudomonadati</taxon>
        <taxon>Pseudomonadota</taxon>
        <taxon>Alphaproteobacteria</taxon>
        <taxon>Rhodospirillales</taxon>
        <taxon>Rhodospirillaceae</taxon>
        <taxon>Pararhodospirillum</taxon>
    </lineage>
</organism>
<gene>
    <name evidence="3" type="ORF">ROR02_11380</name>
</gene>
<dbReference type="Pfam" id="PF00248">
    <property type="entry name" value="Aldo_ket_red"/>
    <property type="match status" value="1"/>
</dbReference>
<protein>
    <submittedName>
        <fullName evidence="3">Aldo/keto reductase</fullName>
    </submittedName>
</protein>
<dbReference type="CDD" id="cd19076">
    <property type="entry name" value="AKR_AKR13A_13D"/>
    <property type="match status" value="1"/>
</dbReference>
<dbReference type="PANTHER" id="PTHR43625:SF40">
    <property type="entry name" value="ALDO-KETO REDUCTASE YAKC [NADP(+)]"/>
    <property type="match status" value="1"/>
</dbReference>
<dbReference type="PROSITE" id="PS51257">
    <property type="entry name" value="PROKAR_LIPOPROTEIN"/>
    <property type="match status" value="1"/>
</dbReference>
<keyword evidence="1" id="KW-0560">Oxidoreductase</keyword>
<proteinExistence type="predicted"/>
<dbReference type="RefSeq" id="WP_147163047.1">
    <property type="nucleotide sequence ID" value="NZ_BJZO01000023.1"/>
</dbReference>
<sequence>MEQRPLGSSGPLVSALALGCMGMSEFYGPSDTEQSLHTLRLALDLGVTFLDTADMYGAGHNETLLGQFLKGHRDQVVLATKFGIVRDPGATERRIDNSPAYVAAACEASLRRLGVETIDLYYCHRRNHETPVEDMVGAMARLVEAGKVRYLGLSEVSPDTLRAAHAVHPIAAVQSEYSLWTRDPERGILEACRALGVAFVAYSPLGRGFLTGALDPAHLTPDDFRSRHPRFRDDALARNRELVEHLRAFAQAKEATPAQVALAWILARHPHAIALFGAKRPERLPENVAALSLILTPGDVAALDALFAPEAVSGARYPEANMAGIET</sequence>
<reference evidence="3 4" key="1">
    <citation type="submission" date="2019-07" db="EMBL/GenBank/DDBJ databases">
        <title>Whole genome shotgun sequence of Rhodospirillum oryzae NBRC 107573.</title>
        <authorList>
            <person name="Hosoyama A."/>
            <person name="Uohara A."/>
            <person name="Ohji S."/>
            <person name="Ichikawa N."/>
        </authorList>
    </citation>
    <scope>NUCLEOTIDE SEQUENCE [LARGE SCALE GENOMIC DNA]</scope>
    <source>
        <strain evidence="3 4">NBRC 107573</strain>
    </source>
</reference>
<name>A0A512H6D2_9PROT</name>
<dbReference type="InterPro" id="IPR023210">
    <property type="entry name" value="NADP_OxRdtase_dom"/>
</dbReference>
<dbReference type="PRINTS" id="PR00069">
    <property type="entry name" value="ALDKETRDTASE"/>
</dbReference>
<dbReference type="InterPro" id="IPR036812">
    <property type="entry name" value="NAD(P)_OxRdtase_dom_sf"/>
</dbReference>
<evidence type="ECO:0000256" key="1">
    <source>
        <dbReference type="ARBA" id="ARBA00023002"/>
    </source>
</evidence>
<dbReference type="Gene3D" id="3.20.20.100">
    <property type="entry name" value="NADP-dependent oxidoreductase domain"/>
    <property type="match status" value="1"/>
</dbReference>
<evidence type="ECO:0000259" key="2">
    <source>
        <dbReference type="Pfam" id="PF00248"/>
    </source>
</evidence>
<dbReference type="OrthoDB" id="9773828at2"/>
<dbReference type="PANTHER" id="PTHR43625">
    <property type="entry name" value="AFLATOXIN B1 ALDEHYDE REDUCTASE"/>
    <property type="match status" value="1"/>
</dbReference>
<dbReference type="SUPFAM" id="SSF51430">
    <property type="entry name" value="NAD(P)-linked oxidoreductase"/>
    <property type="match status" value="1"/>
</dbReference>
<dbReference type="GO" id="GO:0016491">
    <property type="term" value="F:oxidoreductase activity"/>
    <property type="evidence" value="ECO:0007669"/>
    <property type="project" value="UniProtKB-KW"/>
</dbReference>
<keyword evidence="4" id="KW-1185">Reference proteome</keyword>
<dbReference type="GO" id="GO:0005737">
    <property type="term" value="C:cytoplasm"/>
    <property type="evidence" value="ECO:0007669"/>
    <property type="project" value="TreeGrafter"/>
</dbReference>